<dbReference type="PANTHER" id="PTHR43335:SF4">
    <property type="entry name" value="ABC TRANSPORTER, ATP-BINDING PROTEIN"/>
    <property type="match status" value="1"/>
</dbReference>
<dbReference type="InterPro" id="IPR003593">
    <property type="entry name" value="AAA+_ATPase"/>
</dbReference>
<dbReference type="Pfam" id="PF00005">
    <property type="entry name" value="ABC_tran"/>
    <property type="match status" value="1"/>
</dbReference>
<protein>
    <submittedName>
        <fullName evidence="6">Unannotated protein</fullName>
    </submittedName>
</protein>
<dbReference type="SUPFAM" id="SSF52540">
    <property type="entry name" value="P-loop containing nucleoside triphosphate hydrolases"/>
    <property type="match status" value="1"/>
</dbReference>
<keyword evidence="2" id="KW-0813">Transport</keyword>
<sequence>MNKMNKAAISAITASDLTKIYGERAALSHGSFAVPAGSICGFVGPNGSGKTTTIRMLLGLIKPSGGSATVLGESIKHPERYLPSVGAMIEGPAFYPALSGRENLKVLAELGGFPLSRVDELLAKVDLADRGGSKFKTYSLGMKQRLGIAAALLPNPELLILDEPTNGLDPSGIQEVRGIIRDLANKGTTVFVSSHILSELEMICEYLVMLREGKVIFSGRTQELLAAQQPMIVAKPEYEVDLPKLANQITEAGFKAVIVNDSLHVAAPINASAEINRTAFEAGITLASISVALPTLEETFFEMTGDSK</sequence>
<accession>A0A6J6C1C6</accession>
<evidence type="ECO:0000256" key="1">
    <source>
        <dbReference type="ARBA" id="ARBA00005417"/>
    </source>
</evidence>
<comment type="similarity">
    <text evidence="1">Belongs to the ABC transporter superfamily.</text>
</comment>
<feature type="domain" description="ABC transporter" evidence="5">
    <location>
        <begin position="12"/>
        <end position="237"/>
    </location>
</feature>
<reference evidence="6" key="1">
    <citation type="submission" date="2020-05" db="EMBL/GenBank/DDBJ databases">
        <authorList>
            <person name="Chiriac C."/>
            <person name="Salcher M."/>
            <person name="Ghai R."/>
            <person name="Kavagutti S V."/>
        </authorList>
    </citation>
    <scope>NUCLEOTIDE SEQUENCE</scope>
</reference>
<keyword evidence="3" id="KW-0547">Nucleotide-binding</keyword>
<dbReference type="InterPro" id="IPR003439">
    <property type="entry name" value="ABC_transporter-like_ATP-bd"/>
</dbReference>
<dbReference type="SMART" id="SM00382">
    <property type="entry name" value="AAA"/>
    <property type="match status" value="1"/>
</dbReference>
<dbReference type="PANTHER" id="PTHR43335">
    <property type="entry name" value="ABC TRANSPORTER, ATP-BINDING PROTEIN"/>
    <property type="match status" value="1"/>
</dbReference>
<evidence type="ECO:0000256" key="4">
    <source>
        <dbReference type="ARBA" id="ARBA00022840"/>
    </source>
</evidence>
<dbReference type="GO" id="GO:0005524">
    <property type="term" value="F:ATP binding"/>
    <property type="evidence" value="ECO:0007669"/>
    <property type="project" value="UniProtKB-KW"/>
</dbReference>
<evidence type="ECO:0000259" key="5">
    <source>
        <dbReference type="PROSITE" id="PS50893"/>
    </source>
</evidence>
<dbReference type="PROSITE" id="PS00211">
    <property type="entry name" value="ABC_TRANSPORTER_1"/>
    <property type="match status" value="1"/>
</dbReference>
<dbReference type="CDD" id="cd03268">
    <property type="entry name" value="ABC_BcrA_bacitracin_resist"/>
    <property type="match status" value="1"/>
</dbReference>
<keyword evidence="4" id="KW-0067">ATP-binding</keyword>
<evidence type="ECO:0000256" key="2">
    <source>
        <dbReference type="ARBA" id="ARBA00022448"/>
    </source>
</evidence>
<evidence type="ECO:0000256" key="3">
    <source>
        <dbReference type="ARBA" id="ARBA00022741"/>
    </source>
</evidence>
<gene>
    <name evidence="6" type="ORF">UFOPK1425_00787</name>
</gene>
<dbReference type="PROSITE" id="PS50893">
    <property type="entry name" value="ABC_TRANSPORTER_2"/>
    <property type="match status" value="1"/>
</dbReference>
<dbReference type="AlphaFoldDB" id="A0A6J6C1C6"/>
<proteinExistence type="inferred from homology"/>
<dbReference type="InterPro" id="IPR017871">
    <property type="entry name" value="ABC_transporter-like_CS"/>
</dbReference>
<evidence type="ECO:0000313" key="6">
    <source>
        <dbReference type="EMBL" id="CAB4545182.1"/>
    </source>
</evidence>
<dbReference type="Gene3D" id="3.40.50.300">
    <property type="entry name" value="P-loop containing nucleotide triphosphate hydrolases"/>
    <property type="match status" value="1"/>
</dbReference>
<dbReference type="EMBL" id="CAEZSJ010000142">
    <property type="protein sequence ID" value="CAB4545182.1"/>
    <property type="molecule type" value="Genomic_DNA"/>
</dbReference>
<dbReference type="GO" id="GO:0016887">
    <property type="term" value="F:ATP hydrolysis activity"/>
    <property type="evidence" value="ECO:0007669"/>
    <property type="project" value="InterPro"/>
</dbReference>
<name>A0A6J6C1C6_9ZZZZ</name>
<dbReference type="InterPro" id="IPR027417">
    <property type="entry name" value="P-loop_NTPase"/>
</dbReference>
<organism evidence="6">
    <name type="scientific">freshwater metagenome</name>
    <dbReference type="NCBI Taxonomy" id="449393"/>
    <lineage>
        <taxon>unclassified sequences</taxon>
        <taxon>metagenomes</taxon>
        <taxon>ecological metagenomes</taxon>
    </lineage>
</organism>